<proteinExistence type="predicted"/>
<feature type="transmembrane region" description="Helical" evidence="1">
    <location>
        <begin position="12"/>
        <end position="33"/>
    </location>
</feature>
<keyword evidence="1" id="KW-0812">Transmembrane</keyword>
<protein>
    <submittedName>
        <fullName evidence="2">Uncharacterized protein</fullName>
    </submittedName>
</protein>
<dbReference type="Proteomes" id="UP001500888">
    <property type="component" value="Unassembled WGS sequence"/>
</dbReference>
<keyword evidence="1" id="KW-1133">Transmembrane helix</keyword>
<gene>
    <name evidence="2" type="ORF">GCM10022226_62610</name>
</gene>
<organism evidence="2 3">
    <name type="scientific">Sphaerisporangium flaviroseum</name>
    <dbReference type="NCBI Taxonomy" id="509199"/>
    <lineage>
        <taxon>Bacteria</taxon>
        <taxon>Bacillati</taxon>
        <taxon>Actinomycetota</taxon>
        <taxon>Actinomycetes</taxon>
        <taxon>Streptosporangiales</taxon>
        <taxon>Streptosporangiaceae</taxon>
        <taxon>Sphaerisporangium</taxon>
    </lineage>
</organism>
<keyword evidence="3" id="KW-1185">Reference proteome</keyword>
<sequence length="67" mass="7164">MEFRSDGSGVCIPTPWTQVVVLVVILMAVIVLVRFGYEATIALGIIAATVPVVQGICHLRGDQPDAR</sequence>
<dbReference type="EMBL" id="BAAAZR010000032">
    <property type="protein sequence ID" value="GAA3832854.1"/>
    <property type="molecule type" value="Genomic_DNA"/>
</dbReference>
<comment type="caution">
    <text evidence="2">The sequence shown here is derived from an EMBL/GenBank/DDBJ whole genome shotgun (WGS) entry which is preliminary data.</text>
</comment>
<keyword evidence="1" id="KW-0472">Membrane</keyword>
<reference evidence="3" key="1">
    <citation type="journal article" date="2019" name="Int. J. Syst. Evol. Microbiol.">
        <title>The Global Catalogue of Microorganisms (GCM) 10K type strain sequencing project: providing services to taxonomists for standard genome sequencing and annotation.</title>
        <authorList>
            <consortium name="The Broad Institute Genomics Platform"/>
            <consortium name="The Broad Institute Genome Sequencing Center for Infectious Disease"/>
            <person name="Wu L."/>
            <person name="Ma J."/>
        </authorList>
    </citation>
    <scope>NUCLEOTIDE SEQUENCE [LARGE SCALE GENOMIC DNA]</scope>
    <source>
        <strain evidence="3">JCM 16908</strain>
    </source>
</reference>
<evidence type="ECO:0000313" key="2">
    <source>
        <dbReference type="EMBL" id="GAA3832854.1"/>
    </source>
</evidence>
<name>A0ABP7J390_9ACTN</name>
<dbReference type="RefSeq" id="WP_344948373.1">
    <property type="nucleotide sequence ID" value="NZ_BAAAZR010000032.1"/>
</dbReference>
<evidence type="ECO:0000256" key="1">
    <source>
        <dbReference type="SAM" id="Phobius"/>
    </source>
</evidence>
<accession>A0ABP7J390</accession>
<evidence type="ECO:0000313" key="3">
    <source>
        <dbReference type="Proteomes" id="UP001500888"/>
    </source>
</evidence>